<evidence type="ECO:0000313" key="2">
    <source>
        <dbReference type="EMBL" id="MBM9621760.1"/>
    </source>
</evidence>
<dbReference type="InterPro" id="IPR011047">
    <property type="entry name" value="Quinoprotein_ADH-like_sf"/>
</dbReference>
<dbReference type="PANTHER" id="PTHR34512:SF30">
    <property type="entry name" value="OUTER MEMBRANE PROTEIN ASSEMBLY FACTOR BAMB"/>
    <property type="match status" value="1"/>
</dbReference>
<sequence>MAGRSTLAKGLTALAVVLAVIGSVTAWILSYQGYLPGDAVVRSWAAPKDRAGDGRPNGTWIAGDVAVRSRYDAVTGFGIGEGQDGRKLWEFVPPGRTRICGSARHADASVLLVAYGQEGGATRGKGCAAVLALDTKDGRELWTAPRTVADGGPEQEEPFLDAGSGLAVIGHHSRSGGDRTSLRALDLRTGKPRWTAAIPDGCGPRTFSVGGEQVVAVLGCGAGKPGDDGFGETGELTAAAFDLGSGALKWNVPLDARRPVGLSAAADIVSADPPVLSVGRSGVSDEGVAFFSFGGDGKPRPVIESEGVGTSVPARAAVAGDRLYALEGFWQKGQRHRLAAFDLTTGEKVWRTTLDDPAAALSLRGDRITVLGEWTTQSTDITDLLAFDTADGEEVDFRSFRDEVPHDIGAVYQHHGRIIVAGSGGGSTFTAYERW</sequence>
<proteinExistence type="predicted"/>
<evidence type="ECO:0000313" key="3">
    <source>
        <dbReference type="Proteomes" id="UP000664109"/>
    </source>
</evidence>
<dbReference type="SUPFAM" id="SSF50998">
    <property type="entry name" value="Quinoprotein alcohol dehydrogenase-like"/>
    <property type="match status" value="1"/>
</dbReference>
<comment type="caution">
    <text evidence="2">The sequence shown here is derived from an EMBL/GenBank/DDBJ whole genome shotgun (WGS) entry which is preliminary data.</text>
</comment>
<dbReference type="Pfam" id="PF13360">
    <property type="entry name" value="PQQ_2"/>
    <property type="match status" value="1"/>
</dbReference>
<dbReference type="PANTHER" id="PTHR34512">
    <property type="entry name" value="CELL SURFACE PROTEIN"/>
    <property type="match status" value="1"/>
</dbReference>
<feature type="domain" description="Pyrrolo-quinoline quinone repeat" evidence="1">
    <location>
        <begin position="126"/>
        <end position="268"/>
    </location>
</feature>
<name>A0ABS2UWD0_9ACTN</name>
<protein>
    <submittedName>
        <fullName evidence="2">PQQ-binding-like beta-propeller repeat protein</fullName>
    </submittedName>
</protein>
<dbReference type="InterPro" id="IPR015943">
    <property type="entry name" value="WD40/YVTN_repeat-like_dom_sf"/>
</dbReference>
<gene>
    <name evidence="2" type="ORF">JE024_24105</name>
</gene>
<reference evidence="2 3" key="1">
    <citation type="journal article" date="2016" name="Arch. Microbiol.">
        <title>Streptomyces zhihengii sp. nov., isolated from rhizospheric soil of Psammosilene tunicoides.</title>
        <authorList>
            <person name="Huang M.J."/>
            <person name="Fei J.J."/>
            <person name="Salam N."/>
            <person name="Kim C.J."/>
            <person name="Hozzein W.N."/>
            <person name="Xiao M."/>
            <person name="Huang H.Q."/>
            <person name="Li W.J."/>
        </authorList>
    </citation>
    <scope>NUCLEOTIDE SEQUENCE [LARGE SCALE GENOMIC DNA]</scope>
    <source>
        <strain evidence="2 3">YIM T102</strain>
    </source>
</reference>
<dbReference type="InterPro" id="IPR002372">
    <property type="entry name" value="PQQ_rpt_dom"/>
</dbReference>
<keyword evidence="3" id="KW-1185">Reference proteome</keyword>
<dbReference type="Gene3D" id="2.130.10.10">
    <property type="entry name" value="YVTN repeat-like/Quinoprotein amine dehydrogenase"/>
    <property type="match status" value="2"/>
</dbReference>
<dbReference type="RefSeq" id="WP_205375582.1">
    <property type="nucleotide sequence ID" value="NZ_JAFEJA010000001.1"/>
</dbReference>
<dbReference type="EMBL" id="JAFEJA010000001">
    <property type="protein sequence ID" value="MBM9621760.1"/>
    <property type="molecule type" value="Genomic_DNA"/>
</dbReference>
<dbReference type="Proteomes" id="UP000664109">
    <property type="component" value="Unassembled WGS sequence"/>
</dbReference>
<accession>A0ABS2UWD0</accession>
<organism evidence="2 3">
    <name type="scientific">Streptomyces zhihengii</name>
    <dbReference type="NCBI Taxonomy" id="1818004"/>
    <lineage>
        <taxon>Bacteria</taxon>
        <taxon>Bacillati</taxon>
        <taxon>Actinomycetota</taxon>
        <taxon>Actinomycetes</taxon>
        <taxon>Kitasatosporales</taxon>
        <taxon>Streptomycetaceae</taxon>
        <taxon>Streptomyces</taxon>
    </lineage>
</organism>
<evidence type="ECO:0000259" key="1">
    <source>
        <dbReference type="Pfam" id="PF13360"/>
    </source>
</evidence>